<feature type="region of interest" description="Disordered" evidence="1">
    <location>
        <begin position="52"/>
        <end position="94"/>
    </location>
</feature>
<name>A0A423F410_9PSED</name>
<evidence type="ECO:0000313" key="3">
    <source>
        <dbReference type="Proteomes" id="UP000284656"/>
    </source>
</evidence>
<evidence type="ECO:0000256" key="1">
    <source>
        <dbReference type="SAM" id="MobiDB-lite"/>
    </source>
</evidence>
<dbReference type="AlphaFoldDB" id="A0A423F410"/>
<organism evidence="2 3">
    <name type="scientific">Pseudomonas poae</name>
    <dbReference type="NCBI Taxonomy" id="200451"/>
    <lineage>
        <taxon>Bacteria</taxon>
        <taxon>Pseudomonadati</taxon>
        <taxon>Pseudomonadota</taxon>
        <taxon>Gammaproteobacteria</taxon>
        <taxon>Pseudomonadales</taxon>
        <taxon>Pseudomonadaceae</taxon>
        <taxon>Pseudomonas</taxon>
    </lineage>
</organism>
<reference evidence="2 3" key="1">
    <citation type="submission" date="2016-10" db="EMBL/GenBank/DDBJ databases">
        <title>Comparative genome analysis of multiple Pseudomonas spp. focuses on biocontrol and plant growth promoting traits.</title>
        <authorList>
            <person name="Tao X.-Y."/>
            <person name="Taylor C.G."/>
        </authorList>
    </citation>
    <scope>NUCLEOTIDE SEQUENCE [LARGE SCALE GENOMIC DNA]</scope>
    <source>
        <strain evidence="2 3">29G9</strain>
    </source>
</reference>
<accession>A0A423F410</accession>
<protein>
    <submittedName>
        <fullName evidence="2">Uncharacterized protein</fullName>
    </submittedName>
</protein>
<dbReference type="EMBL" id="MOAY01000044">
    <property type="protein sequence ID" value="ROM49318.1"/>
    <property type="molecule type" value="Genomic_DNA"/>
</dbReference>
<evidence type="ECO:0000313" key="2">
    <source>
        <dbReference type="EMBL" id="ROM49318.1"/>
    </source>
</evidence>
<proteinExistence type="predicted"/>
<gene>
    <name evidence="2" type="ORF">BK648_12505</name>
</gene>
<dbReference type="Proteomes" id="UP000284656">
    <property type="component" value="Unassembled WGS sequence"/>
</dbReference>
<sequence>MVAPCAIASDATCPTTLEWVLFYSHQRGAIMSSISSGNPYAAMYQAFETGGFDKDTPRHNPLDHTAGDDAETFDPTTQSWQPTQATGRGQFAPLGTPYREAIDFEIKSDGNGGWQRA</sequence>
<feature type="compositionally biased region" description="Polar residues" evidence="1">
    <location>
        <begin position="74"/>
        <end position="87"/>
    </location>
</feature>
<feature type="compositionally biased region" description="Basic and acidic residues" evidence="1">
    <location>
        <begin position="52"/>
        <end position="67"/>
    </location>
</feature>
<comment type="caution">
    <text evidence="2">The sequence shown here is derived from an EMBL/GenBank/DDBJ whole genome shotgun (WGS) entry which is preliminary data.</text>
</comment>